<evidence type="ECO:0008006" key="5">
    <source>
        <dbReference type="Google" id="ProtNLM"/>
    </source>
</evidence>
<accession>A0ABP9KRE1</accession>
<dbReference type="EMBL" id="BAABJM010000005">
    <property type="protein sequence ID" value="GAA5062559.1"/>
    <property type="molecule type" value="Genomic_DNA"/>
</dbReference>
<evidence type="ECO:0000256" key="1">
    <source>
        <dbReference type="SAM" id="MobiDB-lite"/>
    </source>
</evidence>
<dbReference type="RefSeq" id="WP_345497854.1">
    <property type="nucleotide sequence ID" value="NZ_BAABJM010000005.1"/>
</dbReference>
<feature type="signal peptide" evidence="2">
    <location>
        <begin position="1"/>
        <end position="17"/>
    </location>
</feature>
<evidence type="ECO:0000313" key="4">
    <source>
        <dbReference type="Proteomes" id="UP001500603"/>
    </source>
</evidence>
<sequence>MLRAVTILGLLAASSCAALPDGDTNAVPPAEVVIDPAGSIRPQVEVALPDSLAVDFTQLQPELPGQVGLAVMPVFGDRMTVFGDWTSGIAWSTMKVPLTIAALRHDSGPAMTELAESAITVSDNWAAEALWESLGDSHAAAHAVQDVIDEAGNDVVASAPRTELDFRSFGGTEWSLTNQLRFASRLPCLPDSDRVLPLMSSITPDQRWGLGVLPGSAFKGGWGPDDETGIYTVRQLGLVPTASGLLAVTLAAQADSGSFDDSTAILTRMAEMLGGHLDELPGGGCPPPVLPIAPPAPAPPLPPLAAPQPGTTSPDS</sequence>
<feature type="region of interest" description="Disordered" evidence="1">
    <location>
        <begin position="284"/>
        <end position="316"/>
    </location>
</feature>
<gene>
    <name evidence="3" type="ORF">GCM10023318_46360</name>
</gene>
<reference evidence="4" key="1">
    <citation type="journal article" date="2019" name="Int. J. Syst. Evol. Microbiol.">
        <title>The Global Catalogue of Microorganisms (GCM) 10K type strain sequencing project: providing services to taxonomists for standard genome sequencing and annotation.</title>
        <authorList>
            <consortium name="The Broad Institute Genomics Platform"/>
            <consortium name="The Broad Institute Genome Sequencing Center for Infectious Disease"/>
            <person name="Wu L."/>
            <person name="Ma J."/>
        </authorList>
    </citation>
    <scope>NUCLEOTIDE SEQUENCE [LARGE SCALE GENOMIC DNA]</scope>
    <source>
        <strain evidence="4">JCM 18298</strain>
    </source>
</reference>
<name>A0ABP9KRE1_9NOCA</name>
<feature type="chain" id="PRO_5046769260" description="Serine hydrolase" evidence="2">
    <location>
        <begin position="18"/>
        <end position="316"/>
    </location>
</feature>
<dbReference type="InterPro" id="IPR012338">
    <property type="entry name" value="Beta-lactam/transpept-like"/>
</dbReference>
<dbReference type="Proteomes" id="UP001500603">
    <property type="component" value="Unassembled WGS sequence"/>
</dbReference>
<organism evidence="3 4">
    <name type="scientific">Nocardia callitridis</name>
    <dbReference type="NCBI Taxonomy" id="648753"/>
    <lineage>
        <taxon>Bacteria</taxon>
        <taxon>Bacillati</taxon>
        <taxon>Actinomycetota</taxon>
        <taxon>Actinomycetes</taxon>
        <taxon>Mycobacteriales</taxon>
        <taxon>Nocardiaceae</taxon>
        <taxon>Nocardia</taxon>
    </lineage>
</organism>
<keyword evidence="2" id="KW-0732">Signal</keyword>
<proteinExistence type="predicted"/>
<dbReference type="PROSITE" id="PS51257">
    <property type="entry name" value="PROKAR_LIPOPROTEIN"/>
    <property type="match status" value="1"/>
</dbReference>
<comment type="caution">
    <text evidence="3">The sequence shown here is derived from an EMBL/GenBank/DDBJ whole genome shotgun (WGS) entry which is preliminary data.</text>
</comment>
<keyword evidence="4" id="KW-1185">Reference proteome</keyword>
<feature type="compositionally biased region" description="Pro residues" evidence="1">
    <location>
        <begin position="284"/>
        <end position="306"/>
    </location>
</feature>
<dbReference type="Gene3D" id="3.40.710.10">
    <property type="entry name" value="DD-peptidase/beta-lactamase superfamily"/>
    <property type="match status" value="1"/>
</dbReference>
<evidence type="ECO:0000313" key="3">
    <source>
        <dbReference type="EMBL" id="GAA5062559.1"/>
    </source>
</evidence>
<evidence type="ECO:0000256" key="2">
    <source>
        <dbReference type="SAM" id="SignalP"/>
    </source>
</evidence>
<protein>
    <recommendedName>
        <fullName evidence="5">Serine hydrolase</fullName>
    </recommendedName>
</protein>
<dbReference type="SUPFAM" id="SSF56601">
    <property type="entry name" value="beta-lactamase/transpeptidase-like"/>
    <property type="match status" value="1"/>
</dbReference>